<gene>
    <name evidence="1" type="ORF">DDB_G0275605</name>
</gene>
<dbReference type="AlphaFoldDB" id="Q86H76"/>
<dbReference type="KEGG" id="ddi:DDB_G0275605"/>
<accession>Q86H76</accession>
<dbReference type="VEuPathDB" id="AmoebaDB:DDB_G0275605"/>
<dbReference type="RefSeq" id="XP_643439.1">
    <property type="nucleotide sequence ID" value="XM_638347.1"/>
</dbReference>
<protein>
    <submittedName>
        <fullName evidence="1">Uncharacterized protein</fullName>
    </submittedName>
</protein>
<reference evidence="1 2" key="1">
    <citation type="journal article" date="2005" name="Nature">
        <title>The genome of the social amoeba Dictyostelium discoideum.</title>
        <authorList>
            <consortium name="The Dictyostelium discoideum Sequencing Consortium"/>
            <person name="Eichinger L."/>
            <person name="Pachebat J.A."/>
            <person name="Glockner G."/>
            <person name="Rajandream M.A."/>
            <person name="Sucgang R."/>
            <person name="Berriman M."/>
            <person name="Song J."/>
            <person name="Olsen R."/>
            <person name="Szafranski K."/>
            <person name="Xu Q."/>
            <person name="Tunggal B."/>
            <person name="Kummerfeld S."/>
            <person name="Madera M."/>
            <person name="Konfortov B.A."/>
            <person name="Rivero F."/>
            <person name="Bankier A.T."/>
            <person name="Lehmann R."/>
            <person name="Hamlin N."/>
            <person name="Davies R."/>
            <person name="Gaudet P."/>
            <person name="Fey P."/>
            <person name="Pilcher K."/>
            <person name="Chen G."/>
            <person name="Saunders D."/>
            <person name="Sodergren E."/>
            <person name="Davis P."/>
            <person name="Kerhornou A."/>
            <person name="Nie X."/>
            <person name="Hall N."/>
            <person name="Anjard C."/>
            <person name="Hemphill L."/>
            <person name="Bason N."/>
            <person name="Farbrother P."/>
            <person name="Desany B."/>
            <person name="Just E."/>
            <person name="Morio T."/>
            <person name="Rost R."/>
            <person name="Churcher C."/>
            <person name="Cooper J."/>
            <person name="Haydock S."/>
            <person name="van Driessche N."/>
            <person name="Cronin A."/>
            <person name="Goodhead I."/>
            <person name="Muzny D."/>
            <person name="Mourier T."/>
            <person name="Pain A."/>
            <person name="Lu M."/>
            <person name="Harper D."/>
            <person name="Lindsay R."/>
            <person name="Hauser H."/>
            <person name="James K."/>
            <person name="Quiles M."/>
            <person name="Madan Babu M."/>
            <person name="Saito T."/>
            <person name="Buchrieser C."/>
            <person name="Wardroper A."/>
            <person name="Felder M."/>
            <person name="Thangavelu M."/>
            <person name="Johnson D."/>
            <person name="Knights A."/>
            <person name="Loulseged H."/>
            <person name="Mungall K."/>
            <person name="Oliver K."/>
            <person name="Price C."/>
            <person name="Quail M.A."/>
            <person name="Urushihara H."/>
            <person name="Hernandez J."/>
            <person name="Rabbinowitsch E."/>
            <person name="Steffen D."/>
            <person name="Sanders M."/>
            <person name="Ma J."/>
            <person name="Kohara Y."/>
            <person name="Sharp S."/>
            <person name="Simmonds M."/>
            <person name="Spiegler S."/>
            <person name="Tivey A."/>
            <person name="Sugano S."/>
            <person name="White B."/>
            <person name="Walker D."/>
            <person name="Woodward J."/>
            <person name="Winckler T."/>
            <person name="Tanaka Y."/>
            <person name="Shaulsky G."/>
            <person name="Schleicher M."/>
            <person name="Weinstock G."/>
            <person name="Rosenthal A."/>
            <person name="Cox E.C."/>
            <person name="Chisholm R.L."/>
            <person name="Gibbs R."/>
            <person name="Loomis W.F."/>
            <person name="Platzer M."/>
            <person name="Kay R.R."/>
            <person name="Williams J."/>
            <person name="Dear P.H."/>
            <person name="Noegel A.A."/>
            <person name="Barrell B."/>
            <person name="Kuspa A."/>
        </authorList>
    </citation>
    <scope>NUCLEOTIDE SEQUENCE [LARGE SCALE GENOMIC DNA]</scope>
    <source>
        <strain evidence="1 2">AX4</strain>
    </source>
</reference>
<keyword evidence="2" id="KW-1185">Reference proteome</keyword>
<evidence type="ECO:0000313" key="1">
    <source>
        <dbReference type="EMBL" id="EAL69553.1"/>
    </source>
</evidence>
<dbReference type="PaxDb" id="44689-DDB0167329"/>
<comment type="caution">
    <text evidence="1">The sequence shown here is derived from an EMBL/GenBank/DDBJ whole genome shotgun (WGS) entry which is preliminary data.</text>
</comment>
<evidence type="ECO:0000313" key="2">
    <source>
        <dbReference type="Proteomes" id="UP000002195"/>
    </source>
</evidence>
<dbReference type="InterPro" id="IPR051154">
    <property type="entry name" value="Prespore-cell_inducing_factor"/>
</dbReference>
<dbReference type="PANTHER" id="PTHR31137:SF9">
    <property type="entry name" value="PA14 DOMAIN-CONTAINING PROTEIN"/>
    <property type="match status" value="1"/>
</dbReference>
<name>Q86H76_DICDI</name>
<dbReference type="PANTHER" id="PTHR31137">
    <property type="entry name" value="PROTEIN PSIB-RELATED-RELATED"/>
    <property type="match status" value="1"/>
</dbReference>
<dbReference type="EMBL" id="AAFI02000013">
    <property type="protein sequence ID" value="EAL69553.1"/>
    <property type="molecule type" value="Genomic_DNA"/>
</dbReference>
<dbReference type="HOGENOM" id="CLU_978045_0_0_1"/>
<organism evidence="1 2">
    <name type="scientific">Dictyostelium discoideum</name>
    <name type="common">Social amoeba</name>
    <dbReference type="NCBI Taxonomy" id="44689"/>
    <lineage>
        <taxon>Eukaryota</taxon>
        <taxon>Amoebozoa</taxon>
        <taxon>Evosea</taxon>
        <taxon>Eumycetozoa</taxon>
        <taxon>Dictyostelia</taxon>
        <taxon>Dictyosteliales</taxon>
        <taxon>Dictyosteliaceae</taxon>
        <taxon>Dictyostelium</taxon>
    </lineage>
</organism>
<sequence>MGIFCSYVDECGFCEVDGICRNQCFDDLTSCSQKRTLCGTCVVADRDCGDGDACTLDYCTEGTCCEHAYIAGCRCDESNCNTTDLCFPKQCDENSEHSTTNFVECPVTDDCLYPYCEGGGCLCVEITTTTTTSIITSEATTTSIPTTSTITSLPTTTTSATTSTTLNPTTISTFSPTTISTMSTTTTMPTTSPSTTSTTFIPTTTTDLTTVSHTTELSTIYSSTIGATSSTTTTGSTLPPRPMAVCYENIDCPPHYCCYQISRHSYTFISKYFEDQCSPDRLKIF</sequence>
<accession>Q553H4</accession>
<proteinExistence type="predicted"/>
<dbReference type="OMA" id="CEHAYIA"/>
<dbReference type="InParanoid" id="Q86H76"/>
<dbReference type="GeneID" id="8620024"/>
<dbReference type="Proteomes" id="UP000002195">
    <property type="component" value="Unassembled WGS sequence"/>
</dbReference>